<dbReference type="Proteomes" id="UP000324222">
    <property type="component" value="Unassembled WGS sequence"/>
</dbReference>
<name>A0A5B7HSA1_PORTR</name>
<accession>A0A5B7HSA1</accession>
<dbReference type="AlphaFoldDB" id="A0A5B7HSA1"/>
<keyword evidence="2" id="KW-1185">Reference proteome</keyword>
<comment type="caution">
    <text evidence="1">The sequence shown here is derived from an EMBL/GenBank/DDBJ whole genome shotgun (WGS) entry which is preliminary data.</text>
</comment>
<protein>
    <submittedName>
        <fullName evidence="1">Uncharacterized protein</fullName>
    </submittedName>
</protein>
<gene>
    <name evidence="1" type="ORF">E2C01_067309</name>
</gene>
<proteinExistence type="predicted"/>
<evidence type="ECO:0000313" key="1">
    <source>
        <dbReference type="EMBL" id="MPC72993.1"/>
    </source>
</evidence>
<dbReference type="EMBL" id="VSRR010035857">
    <property type="protein sequence ID" value="MPC72993.1"/>
    <property type="molecule type" value="Genomic_DNA"/>
</dbReference>
<organism evidence="1 2">
    <name type="scientific">Portunus trituberculatus</name>
    <name type="common">Swimming crab</name>
    <name type="synonym">Neptunus trituberculatus</name>
    <dbReference type="NCBI Taxonomy" id="210409"/>
    <lineage>
        <taxon>Eukaryota</taxon>
        <taxon>Metazoa</taxon>
        <taxon>Ecdysozoa</taxon>
        <taxon>Arthropoda</taxon>
        <taxon>Crustacea</taxon>
        <taxon>Multicrustacea</taxon>
        <taxon>Malacostraca</taxon>
        <taxon>Eumalacostraca</taxon>
        <taxon>Eucarida</taxon>
        <taxon>Decapoda</taxon>
        <taxon>Pleocyemata</taxon>
        <taxon>Brachyura</taxon>
        <taxon>Eubrachyura</taxon>
        <taxon>Portunoidea</taxon>
        <taxon>Portunidae</taxon>
        <taxon>Portuninae</taxon>
        <taxon>Portunus</taxon>
    </lineage>
</organism>
<sequence>MLQSCMAKRGGAELCVCMCLCTEDEEKEEEEEEEEEVEMAVFLCSPLNVWFAVECGFISRGSI</sequence>
<reference evidence="1 2" key="1">
    <citation type="submission" date="2019-05" db="EMBL/GenBank/DDBJ databases">
        <title>Another draft genome of Portunus trituberculatus and its Hox gene families provides insights of decapod evolution.</title>
        <authorList>
            <person name="Jeong J.-H."/>
            <person name="Song I."/>
            <person name="Kim S."/>
            <person name="Choi T."/>
            <person name="Kim D."/>
            <person name="Ryu S."/>
            <person name="Kim W."/>
        </authorList>
    </citation>
    <scope>NUCLEOTIDE SEQUENCE [LARGE SCALE GENOMIC DNA]</scope>
    <source>
        <tissue evidence="1">Muscle</tissue>
    </source>
</reference>
<evidence type="ECO:0000313" key="2">
    <source>
        <dbReference type="Proteomes" id="UP000324222"/>
    </source>
</evidence>